<feature type="domain" description="Integrase catalytic" evidence="1">
    <location>
        <begin position="24"/>
        <end position="186"/>
    </location>
</feature>
<keyword evidence="3" id="KW-1185">Reference proteome</keyword>
<dbReference type="SUPFAM" id="SSF53098">
    <property type="entry name" value="Ribonuclease H-like"/>
    <property type="match status" value="1"/>
</dbReference>
<sequence length="272" mass="31956">MDQKLTEALEMHSDVRRKFRKRRIVSAGIDDLWASDLLVMIKFGRQNRGYNYILNVIDTFSKYCFLEPLKTKGGAEVAAAFEKIILATGRRPQLLHCDRGKEYVNKDSKKILDKYGIRMYHTFNEEKSAIAERLNRTLNKKIKVLFKVHGDQRWLNWLPDIIREYNEHNIHRSIGMRPAEVCAANEEEVRRWLYPWKDFMPDARDSFSIGDCVRISRKKSTFEHKYAPNWTEEIFQISGVHDTSPATYVIKYEQGETILGKFYALELLKTAL</sequence>
<comment type="caution">
    <text evidence="2">The sequence shown here is derived from an EMBL/GenBank/DDBJ whole genome shotgun (WGS) entry which is preliminary data.</text>
</comment>
<dbReference type="Pfam" id="PF00665">
    <property type="entry name" value="rve"/>
    <property type="match status" value="1"/>
</dbReference>
<organism evidence="2 3">
    <name type="scientific">Parthenolecanium corni</name>
    <dbReference type="NCBI Taxonomy" id="536013"/>
    <lineage>
        <taxon>Eukaryota</taxon>
        <taxon>Metazoa</taxon>
        <taxon>Ecdysozoa</taxon>
        <taxon>Arthropoda</taxon>
        <taxon>Hexapoda</taxon>
        <taxon>Insecta</taxon>
        <taxon>Pterygota</taxon>
        <taxon>Neoptera</taxon>
        <taxon>Paraneoptera</taxon>
        <taxon>Hemiptera</taxon>
        <taxon>Sternorrhyncha</taxon>
        <taxon>Coccoidea</taxon>
        <taxon>Coccidae</taxon>
        <taxon>Parthenolecanium</taxon>
    </lineage>
</organism>
<dbReference type="AlphaFoldDB" id="A0AAN9TWR9"/>
<accession>A0AAN9TWR9</accession>
<dbReference type="PANTHER" id="PTHR46585">
    <property type="entry name" value="INTEGRASE CORE DOMAIN CONTAINING PROTEIN"/>
    <property type="match status" value="1"/>
</dbReference>
<evidence type="ECO:0000313" key="2">
    <source>
        <dbReference type="EMBL" id="KAK7605157.1"/>
    </source>
</evidence>
<proteinExistence type="predicted"/>
<name>A0AAN9TWR9_9HEMI</name>
<evidence type="ECO:0000313" key="3">
    <source>
        <dbReference type="Proteomes" id="UP001367676"/>
    </source>
</evidence>
<dbReference type="InterPro" id="IPR036397">
    <property type="entry name" value="RNaseH_sf"/>
</dbReference>
<gene>
    <name evidence="2" type="ORF">V9T40_007015</name>
</gene>
<protein>
    <recommendedName>
        <fullName evidence="1">Integrase catalytic domain-containing protein</fullName>
    </recommendedName>
</protein>
<dbReference type="GO" id="GO:0003676">
    <property type="term" value="F:nucleic acid binding"/>
    <property type="evidence" value="ECO:0007669"/>
    <property type="project" value="InterPro"/>
</dbReference>
<evidence type="ECO:0000259" key="1">
    <source>
        <dbReference type="PROSITE" id="PS50994"/>
    </source>
</evidence>
<dbReference type="GO" id="GO:0015074">
    <property type="term" value="P:DNA integration"/>
    <property type="evidence" value="ECO:0007669"/>
    <property type="project" value="InterPro"/>
</dbReference>
<dbReference type="InterPro" id="IPR001584">
    <property type="entry name" value="Integrase_cat-core"/>
</dbReference>
<dbReference type="EMBL" id="JBBCAQ010000002">
    <property type="protein sequence ID" value="KAK7605157.1"/>
    <property type="molecule type" value="Genomic_DNA"/>
</dbReference>
<dbReference type="PANTHER" id="PTHR46585:SF1">
    <property type="entry name" value="CHROMO DOMAIN-CONTAINING PROTEIN"/>
    <property type="match status" value="1"/>
</dbReference>
<dbReference type="Proteomes" id="UP001367676">
    <property type="component" value="Unassembled WGS sequence"/>
</dbReference>
<reference evidence="2 3" key="1">
    <citation type="submission" date="2024-03" db="EMBL/GenBank/DDBJ databases">
        <title>Adaptation during the transition from Ophiocordyceps entomopathogen to insect associate is accompanied by gene loss and intensified selection.</title>
        <authorList>
            <person name="Ward C.M."/>
            <person name="Onetto C.A."/>
            <person name="Borneman A.R."/>
        </authorList>
    </citation>
    <scope>NUCLEOTIDE SEQUENCE [LARGE SCALE GENOMIC DNA]</scope>
    <source>
        <strain evidence="2">AWRI1</strain>
        <tissue evidence="2">Single Adult Female</tissue>
    </source>
</reference>
<dbReference type="PROSITE" id="PS50994">
    <property type="entry name" value="INTEGRASE"/>
    <property type="match status" value="1"/>
</dbReference>
<dbReference type="Gene3D" id="3.30.420.10">
    <property type="entry name" value="Ribonuclease H-like superfamily/Ribonuclease H"/>
    <property type="match status" value="1"/>
</dbReference>
<dbReference type="InterPro" id="IPR012337">
    <property type="entry name" value="RNaseH-like_sf"/>
</dbReference>